<gene>
    <name evidence="1" type="ORF">SAMN04488095_2852</name>
</gene>
<reference evidence="1 2" key="1">
    <citation type="submission" date="2016-10" db="EMBL/GenBank/DDBJ databases">
        <authorList>
            <person name="de Groot N.N."/>
        </authorList>
    </citation>
    <scope>NUCLEOTIDE SEQUENCE [LARGE SCALE GENOMIC DNA]</scope>
    <source>
        <strain evidence="1 2">DSM 19073</strain>
    </source>
</reference>
<accession>A0A1I3RC52</accession>
<proteinExistence type="predicted"/>
<dbReference type="Proteomes" id="UP000199110">
    <property type="component" value="Unassembled WGS sequence"/>
</dbReference>
<dbReference type="AlphaFoldDB" id="A0A1I3RC52"/>
<evidence type="ECO:0000313" key="1">
    <source>
        <dbReference type="EMBL" id="SFJ43239.1"/>
    </source>
</evidence>
<dbReference type="STRING" id="390807.SAMN04488095_2852"/>
<dbReference type="OrthoDB" id="883590at2"/>
<keyword evidence="2" id="KW-1185">Reference proteome</keyword>
<dbReference type="EMBL" id="FORA01000003">
    <property type="protein sequence ID" value="SFJ43239.1"/>
    <property type="molecule type" value="Genomic_DNA"/>
</dbReference>
<dbReference type="RefSeq" id="WP_092782038.1">
    <property type="nucleotide sequence ID" value="NZ_FORA01000003.1"/>
</dbReference>
<name>A0A1I3RC52_9RHOB</name>
<organism evidence="1 2">
    <name type="scientific">Jannaschia pohangensis</name>
    <dbReference type="NCBI Taxonomy" id="390807"/>
    <lineage>
        <taxon>Bacteria</taxon>
        <taxon>Pseudomonadati</taxon>
        <taxon>Pseudomonadota</taxon>
        <taxon>Alphaproteobacteria</taxon>
        <taxon>Rhodobacterales</taxon>
        <taxon>Roseobacteraceae</taxon>
        <taxon>Jannaschia</taxon>
    </lineage>
</organism>
<evidence type="ECO:0008006" key="3">
    <source>
        <dbReference type="Google" id="ProtNLM"/>
    </source>
</evidence>
<evidence type="ECO:0000313" key="2">
    <source>
        <dbReference type="Proteomes" id="UP000199110"/>
    </source>
</evidence>
<sequence>MAVSETTTLWRPVGPEELELIRQTGMKAFPPRLPEQPIFYPVTTEEYAVKIARDWNVKASGSGFVTKFEVENTYLAAFDIQEAGGREHLEYWIPAEDLPNFNAAIVGRISVTQEFP</sequence>
<protein>
    <recommendedName>
        <fullName evidence="3">ADP-ribosylation/crystallin J1</fullName>
    </recommendedName>
</protein>